<dbReference type="EMBL" id="CAEZYF010000046">
    <property type="protein sequence ID" value="CAB4751224.1"/>
    <property type="molecule type" value="Genomic_DNA"/>
</dbReference>
<dbReference type="EMBL" id="CAFBIY010000251">
    <property type="protein sequence ID" value="CAB4853409.1"/>
    <property type="molecule type" value="Genomic_DNA"/>
</dbReference>
<gene>
    <name evidence="2" type="ORF">UFOPK2656_03551</name>
    <name evidence="3" type="ORF">UFOPK3267_02940</name>
    <name evidence="4" type="ORF">UFOPK3651_03194</name>
    <name evidence="5" type="ORF">UFOPK3931_01319</name>
    <name evidence="1" type="ORF">UFOPK4189_02032</name>
</gene>
<organism evidence="1">
    <name type="scientific">freshwater metagenome</name>
    <dbReference type="NCBI Taxonomy" id="449393"/>
    <lineage>
        <taxon>unclassified sequences</taxon>
        <taxon>metagenomes</taxon>
        <taxon>ecological metagenomes</taxon>
    </lineage>
</organism>
<dbReference type="EMBL" id="CAESGF010000012">
    <property type="protein sequence ID" value="CAB4364269.1"/>
    <property type="molecule type" value="Genomic_DNA"/>
</dbReference>
<name>A0A6J6A7Z6_9ZZZZ</name>
<dbReference type="EMBL" id="CAFBOL010000028">
    <property type="protein sequence ID" value="CAB4988440.1"/>
    <property type="molecule type" value="Genomic_DNA"/>
</dbReference>
<protein>
    <submittedName>
        <fullName evidence="1">Unannotated protein</fullName>
    </submittedName>
</protein>
<proteinExistence type="predicted"/>
<evidence type="ECO:0000313" key="3">
    <source>
        <dbReference type="EMBL" id="CAB4853409.1"/>
    </source>
</evidence>
<sequence>MKRLSLPRIARVLTATSFGLTALCWPTAHASVNVATGAMRCSVSSRQPTLSLSKRLGGSVVVTCNTATTIGVAITVVELDGVTEDRTLEVPLQVRWVTVAANTPVVVTTTRVNCVSTEVGGEEFATRARLNVSGILSGWDRSVPVTDAYAC</sequence>
<accession>A0A6J6A7Z6</accession>
<evidence type="ECO:0000313" key="1">
    <source>
        <dbReference type="EMBL" id="CAB4364269.1"/>
    </source>
</evidence>
<dbReference type="AlphaFoldDB" id="A0A6J6A7Z6"/>
<evidence type="ECO:0000313" key="5">
    <source>
        <dbReference type="EMBL" id="CAB4988440.1"/>
    </source>
</evidence>
<reference evidence="1" key="1">
    <citation type="submission" date="2020-05" db="EMBL/GenBank/DDBJ databases">
        <authorList>
            <person name="Chiriac C."/>
            <person name="Salcher M."/>
            <person name="Ghai R."/>
            <person name="Kavagutti S V."/>
        </authorList>
    </citation>
    <scope>NUCLEOTIDE SEQUENCE</scope>
</reference>
<dbReference type="EMBL" id="CAFBMT010000032">
    <property type="protein sequence ID" value="CAB4956207.1"/>
    <property type="molecule type" value="Genomic_DNA"/>
</dbReference>
<evidence type="ECO:0000313" key="4">
    <source>
        <dbReference type="EMBL" id="CAB4956207.1"/>
    </source>
</evidence>
<evidence type="ECO:0000313" key="2">
    <source>
        <dbReference type="EMBL" id="CAB4751224.1"/>
    </source>
</evidence>